<evidence type="ECO:0000256" key="1">
    <source>
        <dbReference type="SAM" id="Phobius"/>
    </source>
</evidence>
<evidence type="ECO:0000313" key="2">
    <source>
        <dbReference type="EMBL" id="SBS71634.1"/>
    </source>
</evidence>
<feature type="transmembrane region" description="Helical" evidence="1">
    <location>
        <begin position="206"/>
        <end position="225"/>
    </location>
</feature>
<feature type="transmembrane region" description="Helical" evidence="1">
    <location>
        <begin position="95"/>
        <end position="113"/>
    </location>
</feature>
<feature type="transmembrane region" description="Helical" evidence="1">
    <location>
        <begin position="21"/>
        <end position="42"/>
    </location>
</feature>
<accession>A0A1Y5NZ14</accession>
<reference evidence="2" key="1">
    <citation type="submission" date="2016-03" db="EMBL/GenBank/DDBJ databases">
        <authorList>
            <person name="Ploux O."/>
        </authorList>
    </citation>
    <scope>NUCLEOTIDE SEQUENCE</scope>
    <source>
        <strain evidence="2">UC1</strain>
    </source>
</reference>
<keyword evidence="1" id="KW-0812">Transmembrane</keyword>
<gene>
    <name evidence="2" type="ORF">MIPYR_20119</name>
</gene>
<feature type="transmembrane region" description="Helical" evidence="1">
    <location>
        <begin position="162"/>
        <end position="186"/>
    </location>
</feature>
<dbReference type="RefSeq" id="WP_295574649.1">
    <property type="nucleotide sequence ID" value="NZ_FLQR01000006.1"/>
</dbReference>
<dbReference type="NCBIfam" id="NF038065">
    <property type="entry name" value="Pr6Pr"/>
    <property type="match status" value="1"/>
</dbReference>
<dbReference type="AlphaFoldDB" id="A0A1Y5NZ14"/>
<proteinExistence type="predicted"/>
<evidence type="ECO:0008006" key="3">
    <source>
        <dbReference type="Google" id="ProtNLM"/>
    </source>
</evidence>
<feature type="transmembrane region" description="Helical" evidence="1">
    <location>
        <begin position="133"/>
        <end position="150"/>
    </location>
</feature>
<organism evidence="2">
    <name type="scientific">uncultured Microbacterium sp</name>
    <dbReference type="NCBI Taxonomy" id="191216"/>
    <lineage>
        <taxon>Bacteria</taxon>
        <taxon>Bacillati</taxon>
        <taxon>Actinomycetota</taxon>
        <taxon>Actinomycetes</taxon>
        <taxon>Micrococcales</taxon>
        <taxon>Microbacteriaceae</taxon>
        <taxon>Microbacterium</taxon>
        <taxon>environmental samples</taxon>
    </lineage>
</organism>
<feature type="transmembrane region" description="Helical" evidence="1">
    <location>
        <begin position="54"/>
        <end position="74"/>
    </location>
</feature>
<keyword evidence="1" id="KW-1133">Transmembrane helix</keyword>
<protein>
    <recommendedName>
        <fullName evidence="3">Integral membrane protein</fullName>
    </recommendedName>
</protein>
<dbReference type="InterPro" id="IPR049713">
    <property type="entry name" value="Pr6Pr-like"/>
</dbReference>
<name>A0A1Y5NZ14_9MICO</name>
<keyword evidence="1" id="KW-0472">Membrane</keyword>
<dbReference type="EMBL" id="FLQR01000006">
    <property type="protein sequence ID" value="SBS71634.1"/>
    <property type="molecule type" value="Genomic_DNA"/>
</dbReference>
<sequence length="245" mass="26436">MTTTREPRISGSATMVVAHRGVALVYRLLAAVAVFIGIARVSGMFAASPTWGAFLYYTVLSNVLCFVWLVVSAARTVRDGTADGWRGVSTPSARVAGAVMMAITVTMFIYLFVLAPSLFLQPGAYEPFTLTDNLVHIVTPILLIVDWALFVPKGRLRGYDPLLWTLIPYAYLAFAFTFSALGGRFAGDTRYPYPFMDVDANGLGGVIAWIAGLSVALVTVGYAYFGIDRWLAGRVIARGATTATP</sequence>